<evidence type="ECO:0000313" key="2">
    <source>
        <dbReference type="Proteomes" id="UP000276888"/>
    </source>
</evidence>
<accession>A0A3Q9J0D0</accession>
<dbReference type="KEGG" id="mlv:CVS47_01871"/>
<evidence type="ECO:0000313" key="1">
    <source>
        <dbReference type="EMBL" id="AZS37239.1"/>
    </source>
</evidence>
<dbReference type="EMBL" id="CP031423">
    <property type="protein sequence ID" value="AZS37239.1"/>
    <property type="molecule type" value="Genomic_DNA"/>
</dbReference>
<gene>
    <name evidence="1" type="ORF">CVS47_01871</name>
</gene>
<sequence>MRVRRGVLASAALWGDLSPWERYAARVHAAVLTNPGCVFSHESAAVLLGLPIIGEPRDVHVLDGSSATSRLTGGIRLHTTAGDRGIVDVGGILVTSVLATTIDLARSRHCAWGLAVSDAALRLDDTLTVEALVAHNESRLGSRGRRRARWALHRASPLAETTLESLSRAAIEWLGFEEPELQKWFDGDRVDMWWAGSRIIGESDGDVKYDGSRQDPVVAIRREKERDRRLAGVSDGLAHWGWADVARIDPLRSALRNAGLSPVAPESSPELYSLSALMAPRRRRGGETAPGRRD</sequence>
<protein>
    <submittedName>
        <fullName evidence="1">Uncharacterized protein</fullName>
    </submittedName>
</protein>
<dbReference type="Proteomes" id="UP000276888">
    <property type="component" value="Chromosome"/>
</dbReference>
<reference evidence="1 2" key="1">
    <citation type="submission" date="2018-08" db="EMBL/GenBank/DDBJ databases">
        <title>Microbacterium lemovicicum sp. nov., a bacterium isolated from a natural uranium-rich soil.</title>
        <authorList>
            <person name="ORTET P."/>
        </authorList>
    </citation>
    <scope>NUCLEOTIDE SEQUENCE [LARGE SCALE GENOMIC DNA]</scope>
    <source>
        <strain evidence="1 2">Viu22</strain>
    </source>
</reference>
<name>A0A3Q9J0D0_9MICO</name>
<dbReference type="AlphaFoldDB" id="A0A3Q9J0D0"/>
<keyword evidence="2" id="KW-1185">Reference proteome</keyword>
<organism evidence="1 2">
    <name type="scientific">Microbacterium lemovicicum</name>
    <dbReference type="NCBI Taxonomy" id="1072463"/>
    <lineage>
        <taxon>Bacteria</taxon>
        <taxon>Bacillati</taxon>
        <taxon>Actinomycetota</taxon>
        <taxon>Actinomycetes</taxon>
        <taxon>Micrococcales</taxon>
        <taxon>Microbacteriaceae</taxon>
        <taxon>Microbacterium</taxon>
    </lineage>
</organism>
<proteinExistence type="predicted"/>